<name>A0ABX0GLC2_9GAMM</name>
<dbReference type="EMBL" id="PUJU01000035">
    <property type="protein sequence ID" value="NHB89077.1"/>
    <property type="molecule type" value="Genomic_DNA"/>
</dbReference>
<comment type="caution">
    <text evidence="1">The sequence shown here is derived from an EMBL/GenBank/DDBJ whole genome shotgun (WGS) entry which is preliminary data.</text>
</comment>
<keyword evidence="2" id="KW-1185">Reference proteome</keyword>
<proteinExistence type="predicted"/>
<gene>
    <name evidence="1" type="ORF">C5471_15790</name>
</gene>
<evidence type="ECO:0000313" key="2">
    <source>
        <dbReference type="Proteomes" id="UP000697802"/>
    </source>
</evidence>
<sequence length="63" mass="7003">MRKTVYRYGFDILPDLKTITVGTNVLDICIVIRGKGKPAIFLVNISHLTAGIFNKLIQVPLFG</sequence>
<reference evidence="1 2" key="1">
    <citation type="submission" date="2018-02" db="EMBL/GenBank/DDBJ databases">
        <authorList>
            <person name="Machado R.A."/>
        </authorList>
    </citation>
    <scope>NUCLEOTIDE SEQUENCE [LARGE SCALE GENOMIC DNA]</scope>
    <source>
        <strain evidence="1 2">T327</strain>
    </source>
</reference>
<accession>A0ABX0GLC2</accession>
<organism evidence="1 2">
    <name type="scientific">Photorhabdus tasmaniensis</name>
    <dbReference type="NCBI Taxonomy" id="1004159"/>
    <lineage>
        <taxon>Bacteria</taxon>
        <taxon>Pseudomonadati</taxon>
        <taxon>Pseudomonadota</taxon>
        <taxon>Gammaproteobacteria</taxon>
        <taxon>Enterobacterales</taxon>
        <taxon>Morganellaceae</taxon>
        <taxon>Photorhabdus</taxon>
    </lineage>
</organism>
<dbReference type="Proteomes" id="UP000697802">
    <property type="component" value="Unassembled WGS sequence"/>
</dbReference>
<protein>
    <submittedName>
        <fullName evidence="1">Uncharacterized protein</fullName>
    </submittedName>
</protein>
<evidence type="ECO:0000313" key="1">
    <source>
        <dbReference type="EMBL" id="NHB89077.1"/>
    </source>
</evidence>